<dbReference type="SUPFAM" id="SSF54814">
    <property type="entry name" value="Prokaryotic type KH domain (KH-domain type II)"/>
    <property type="match status" value="1"/>
</dbReference>
<dbReference type="Pfam" id="PF00013">
    <property type="entry name" value="KH_1"/>
    <property type="match status" value="1"/>
</dbReference>
<proteinExistence type="predicted"/>
<name>X1M391_9ZZZZ</name>
<evidence type="ECO:0000313" key="2">
    <source>
        <dbReference type="EMBL" id="GAI26057.1"/>
    </source>
</evidence>
<dbReference type="GO" id="GO:0003723">
    <property type="term" value="F:RNA binding"/>
    <property type="evidence" value="ECO:0007669"/>
    <property type="project" value="InterPro"/>
</dbReference>
<gene>
    <name evidence="2" type="ORF">S06H3_28089</name>
</gene>
<organism evidence="2">
    <name type="scientific">marine sediment metagenome</name>
    <dbReference type="NCBI Taxonomy" id="412755"/>
    <lineage>
        <taxon>unclassified sequences</taxon>
        <taxon>metagenomes</taxon>
        <taxon>ecological metagenomes</taxon>
    </lineage>
</organism>
<dbReference type="Gene3D" id="3.40.50.300">
    <property type="entry name" value="P-loop containing nucleotide triphosphate hydrolases"/>
    <property type="match status" value="1"/>
</dbReference>
<dbReference type="InterPro" id="IPR004087">
    <property type="entry name" value="KH_dom"/>
</dbReference>
<accession>X1M391</accession>
<dbReference type="InterPro" id="IPR036612">
    <property type="entry name" value="KH_dom_type_1_sf"/>
</dbReference>
<feature type="non-terminal residue" evidence="2">
    <location>
        <position position="262"/>
    </location>
</feature>
<dbReference type="PROSITE" id="PS50084">
    <property type="entry name" value="KH_TYPE_1"/>
    <property type="match status" value="1"/>
</dbReference>
<protein>
    <recommendedName>
        <fullName evidence="1">K Homology domain-containing protein</fullName>
    </recommendedName>
</protein>
<dbReference type="SMART" id="SM00322">
    <property type="entry name" value="KH"/>
    <property type="match status" value="1"/>
</dbReference>
<dbReference type="Gene3D" id="3.30.1370.10">
    <property type="entry name" value="K Homology domain, type 1"/>
    <property type="match status" value="1"/>
</dbReference>
<dbReference type="SUPFAM" id="SSF52540">
    <property type="entry name" value="P-loop containing nucleoside triphosphate hydrolases"/>
    <property type="match status" value="1"/>
</dbReference>
<dbReference type="PANTHER" id="PTHR11603">
    <property type="entry name" value="AAA FAMILY ATPASE"/>
    <property type="match status" value="1"/>
</dbReference>
<reference evidence="2" key="1">
    <citation type="journal article" date="2014" name="Front. Microbiol.">
        <title>High frequency of phylogenetically diverse reductive dehalogenase-homologous genes in deep subseafloor sedimentary metagenomes.</title>
        <authorList>
            <person name="Kawai M."/>
            <person name="Futagami T."/>
            <person name="Toyoda A."/>
            <person name="Takaki Y."/>
            <person name="Nishi S."/>
            <person name="Hori S."/>
            <person name="Arai W."/>
            <person name="Tsubouchi T."/>
            <person name="Morono Y."/>
            <person name="Uchiyama I."/>
            <person name="Ito T."/>
            <person name="Fujiyama A."/>
            <person name="Inagaki F."/>
            <person name="Takami H."/>
        </authorList>
    </citation>
    <scope>NUCLEOTIDE SEQUENCE</scope>
    <source>
        <strain evidence="2">Expedition CK06-06</strain>
    </source>
</reference>
<evidence type="ECO:0000259" key="1">
    <source>
        <dbReference type="SMART" id="SM00322"/>
    </source>
</evidence>
<dbReference type="InterPro" id="IPR027417">
    <property type="entry name" value="P-loop_NTPase"/>
</dbReference>
<dbReference type="EMBL" id="BARV01016360">
    <property type="protein sequence ID" value="GAI26057.1"/>
    <property type="molecule type" value="Genomic_DNA"/>
</dbReference>
<feature type="domain" description="K Homology" evidence="1">
    <location>
        <begin position="160"/>
        <end position="236"/>
    </location>
</feature>
<dbReference type="PANTHER" id="PTHR11603:SF147">
    <property type="entry name" value="MEMBRANE PROTEIN"/>
    <property type="match status" value="1"/>
</dbReference>
<sequence length="262" mass="29665">MRPDFVIFDELRKTPDFEAFADMRLSGIGLVGVIHSTKAIEAIQRFIGRIDLGMIPSILDTVIFIEDGEICDVLELKMTVKVPSGMQERDLARPVIEVRDFETHKLKYDIFVFGEQVSVIPVGSVSAQPSLPMKPQEKKEIERIIRRQINSKQIRITKLSKNSIRVEVPEDEIPLIIGRKGKTITELEKKIGMRIDVKALHYDDEPTDSTDKAQLQGQLPVDIRFTKTHVILSFQEDLRGINVEISTNEKALFQGSIGKKGE</sequence>
<dbReference type="InterPro" id="IPR009019">
    <property type="entry name" value="KH_sf_prok-type"/>
</dbReference>
<dbReference type="InterPro" id="IPR052041">
    <property type="entry name" value="Nucleic_acid_metab_PIN/TRAM"/>
</dbReference>
<comment type="caution">
    <text evidence="2">The sequence shown here is derived from an EMBL/GenBank/DDBJ whole genome shotgun (WGS) entry which is preliminary data.</text>
</comment>
<dbReference type="AlphaFoldDB" id="X1M391"/>
<dbReference type="InterPro" id="IPR004088">
    <property type="entry name" value="KH_dom_type_1"/>
</dbReference>